<evidence type="ECO:0000256" key="14">
    <source>
        <dbReference type="SAM" id="Phobius"/>
    </source>
</evidence>
<feature type="domain" description="HAMP" evidence="16">
    <location>
        <begin position="81"/>
        <end position="133"/>
    </location>
</feature>
<dbReference type="SUPFAM" id="SSF55874">
    <property type="entry name" value="ATPase domain of HSP90 chaperone/DNA topoisomerase II/histidine kinase"/>
    <property type="match status" value="1"/>
</dbReference>
<dbReference type="Gene3D" id="6.10.340.10">
    <property type="match status" value="1"/>
</dbReference>
<dbReference type="SUPFAM" id="SSF158472">
    <property type="entry name" value="HAMP domain-like"/>
    <property type="match status" value="1"/>
</dbReference>
<evidence type="ECO:0000313" key="18">
    <source>
        <dbReference type="Proteomes" id="UP000267798"/>
    </source>
</evidence>
<keyword evidence="18" id="KW-1185">Reference proteome</keyword>
<evidence type="ECO:0000256" key="5">
    <source>
        <dbReference type="ARBA" id="ARBA00022553"/>
    </source>
</evidence>
<dbReference type="EC" id="2.7.13.3" evidence="3"/>
<evidence type="ECO:0000256" key="6">
    <source>
        <dbReference type="ARBA" id="ARBA00022679"/>
    </source>
</evidence>
<dbReference type="GO" id="GO:0005524">
    <property type="term" value="F:ATP binding"/>
    <property type="evidence" value="ECO:0007669"/>
    <property type="project" value="UniProtKB-KW"/>
</dbReference>
<dbReference type="InterPro" id="IPR003660">
    <property type="entry name" value="HAMP_dom"/>
</dbReference>
<dbReference type="InterPro" id="IPR036097">
    <property type="entry name" value="HisK_dim/P_sf"/>
</dbReference>
<keyword evidence="6" id="KW-0808">Transferase</keyword>
<dbReference type="EMBL" id="QXQB01000002">
    <property type="protein sequence ID" value="RJX39945.1"/>
    <property type="molecule type" value="Genomic_DNA"/>
</dbReference>
<keyword evidence="5" id="KW-0597">Phosphoprotein</keyword>
<proteinExistence type="predicted"/>
<dbReference type="InterPro" id="IPR050398">
    <property type="entry name" value="HssS/ArlS-like"/>
</dbReference>
<dbReference type="CDD" id="cd00082">
    <property type="entry name" value="HisKA"/>
    <property type="match status" value="1"/>
</dbReference>
<dbReference type="PANTHER" id="PTHR45528:SF1">
    <property type="entry name" value="SENSOR HISTIDINE KINASE CPXA"/>
    <property type="match status" value="1"/>
</dbReference>
<dbReference type="PROSITE" id="PS50885">
    <property type="entry name" value="HAMP"/>
    <property type="match status" value="1"/>
</dbReference>
<comment type="catalytic activity">
    <reaction evidence="1">
        <text>ATP + protein L-histidine = ADP + protein N-phospho-L-histidine.</text>
        <dbReference type="EC" id="2.7.13.3"/>
    </reaction>
</comment>
<keyword evidence="13 14" id="KW-0472">Membrane</keyword>
<evidence type="ECO:0000256" key="1">
    <source>
        <dbReference type="ARBA" id="ARBA00000085"/>
    </source>
</evidence>
<dbReference type="CDD" id="cd06225">
    <property type="entry name" value="HAMP"/>
    <property type="match status" value="1"/>
</dbReference>
<evidence type="ECO:0000259" key="15">
    <source>
        <dbReference type="PROSITE" id="PS50109"/>
    </source>
</evidence>
<evidence type="ECO:0000256" key="8">
    <source>
        <dbReference type="ARBA" id="ARBA00022741"/>
    </source>
</evidence>
<keyword evidence="10" id="KW-0067">ATP-binding</keyword>
<dbReference type="Proteomes" id="UP000267798">
    <property type="component" value="Unassembled WGS sequence"/>
</dbReference>
<sequence length="372" mass="42777">MAKPKFRSFRFQMVRLFVLSMLLSAATTFLIYLVLQQYYYTLLRENPMFQVREAIRDIGDINAFLILFFPISFLYFYLLTRRYVAYFREISQGINQLAGGDFSHRVHIPTKDEIGDIARDINLASEKLKQAVERGDFAENSKEQLVLNLAHDLRTPLTSVIGYLDFILQGKDLTADQMKHYTTIAFTKSQRLEKLIDELFEITRMNYGKLNIRRAPLDLGELLTQLSEEMYPVFEKNELTARLTIEPNLMVSGDGDVLARVFENLLSNAVRYGTDGEYIDIRGSQEEGQVVIQVTNYGRFIPPDELPHVFDMFFTGDRARTHQEGSTGLGLFIAKNIVEQHEGAISVQSDVIRTEFEVRLPILDSSVQTHPF</sequence>
<evidence type="ECO:0000256" key="9">
    <source>
        <dbReference type="ARBA" id="ARBA00022777"/>
    </source>
</evidence>
<dbReference type="InterPro" id="IPR004358">
    <property type="entry name" value="Sig_transdc_His_kin-like_C"/>
</dbReference>
<dbReference type="PRINTS" id="PR00344">
    <property type="entry name" value="BCTRLSENSOR"/>
</dbReference>
<dbReference type="FunFam" id="1.10.287.130:FF:000001">
    <property type="entry name" value="Two-component sensor histidine kinase"/>
    <property type="match status" value="1"/>
</dbReference>
<dbReference type="InterPro" id="IPR036890">
    <property type="entry name" value="HATPase_C_sf"/>
</dbReference>
<feature type="transmembrane region" description="Helical" evidence="14">
    <location>
        <begin position="16"/>
        <end position="41"/>
    </location>
</feature>
<dbReference type="Pfam" id="PF00512">
    <property type="entry name" value="HisKA"/>
    <property type="match status" value="1"/>
</dbReference>
<feature type="transmembrane region" description="Helical" evidence="14">
    <location>
        <begin position="61"/>
        <end position="79"/>
    </location>
</feature>
<evidence type="ECO:0000256" key="3">
    <source>
        <dbReference type="ARBA" id="ARBA00012438"/>
    </source>
</evidence>
<dbReference type="RefSeq" id="WP_120109811.1">
    <property type="nucleotide sequence ID" value="NZ_QXQB01000002.1"/>
</dbReference>
<dbReference type="GO" id="GO:0005886">
    <property type="term" value="C:plasma membrane"/>
    <property type="evidence" value="ECO:0007669"/>
    <property type="project" value="UniProtKB-SubCell"/>
</dbReference>
<dbReference type="OrthoDB" id="9792991at2"/>
<dbReference type="Gene3D" id="1.10.287.130">
    <property type="match status" value="1"/>
</dbReference>
<dbReference type="GO" id="GO:0000155">
    <property type="term" value="F:phosphorelay sensor kinase activity"/>
    <property type="evidence" value="ECO:0007669"/>
    <property type="project" value="InterPro"/>
</dbReference>
<reference evidence="17 18" key="1">
    <citation type="submission" date="2018-09" db="EMBL/GenBank/DDBJ databases">
        <title>Paenibacillus aracenensis nov. sp. isolated from a cave in southern Spain.</title>
        <authorList>
            <person name="Jurado V."/>
            <person name="Gutierrez-Patricio S."/>
            <person name="Gonzalez-Pimentel J.L."/>
            <person name="Miller A.Z."/>
            <person name="Laiz L."/>
            <person name="Saiz-Jimenez C."/>
        </authorList>
    </citation>
    <scope>NUCLEOTIDE SEQUENCE [LARGE SCALE GENOMIC DNA]</scope>
    <source>
        <strain evidence="17 18">JCM 19203</strain>
    </source>
</reference>
<dbReference type="FunFam" id="3.30.565.10:FF:000013">
    <property type="entry name" value="Two-component sensor histidine kinase"/>
    <property type="match status" value="1"/>
</dbReference>
<keyword evidence="7 14" id="KW-0812">Transmembrane</keyword>
<dbReference type="SMART" id="SM00304">
    <property type="entry name" value="HAMP"/>
    <property type="match status" value="1"/>
</dbReference>
<evidence type="ECO:0000256" key="10">
    <source>
        <dbReference type="ARBA" id="ARBA00022840"/>
    </source>
</evidence>
<dbReference type="InterPro" id="IPR005467">
    <property type="entry name" value="His_kinase_dom"/>
</dbReference>
<evidence type="ECO:0000256" key="7">
    <source>
        <dbReference type="ARBA" id="ARBA00022692"/>
    </source>
</evidence>
<dbReference type="InterPro" id="IPR003661">
    <property type="entry name" value="HisK_dim/P_dom"/>
</dbReference>
<name>A0A3A6PGC2_9BACL</name>
<organism evidence="17 18">
    <name type="scientific">Paenibacillus pinisoli</name>
    <dbReference type="NCBI Taxonomy" id="1276110"/>
    <lineage>
        <taxon>Bacteria</taxon>
        <taxon>Bacillati</taxon>
        <taxon>Bacillota</taxon>
        <taxon>Bacilli</taxon>
        <taxon>Bacillales</taxon>
        <taxon>Paenibacillaceae</taxon>
        <taxon>Paenibacillus</taxon>
    </lineage>
</organism>
<keyword evidence="11 14" id="KW-1133">Transmembrane helix</keyword>
<dbReference type="AlphaFoldDB" id="A0A3A6PGC2"/>
<evidence type="ECO:0000259" key="16">
    <source>
        <dbReference type="PROSITE" id="PS50885"/>
    </source>
</evidence>
<dbReference type="Gene3D" id="3.30.565.10">
    <property type="entry name" value="Histidine kinase-like ATPase, C-terminal domain"/>
    <property type="match status" value="1"/>
</dbReference>
<comment type="caution">
    <text evidence="17">The sequence shown here is derived from an EMBL/GenBank/DDBJ whole genome shotgun (WGS) entry which is preliminary data.</text>
</comment>
<keyword evidence="9 17" id="KW-0418">Kinase</keyword>
<dbReference type="SUPFAM" id="SSF47384">
    <property type="entry name" value="Homodimeric domain of signal transducing histidine kinase"/>
    <property type="match status" value="1"/>
</dbReference>
<evidence type="ECO:0000256" key="4">
    <source>
        <dbReference type="ARBA" id="ARBA00022475"/>
    </source>
</evidence>
<dbReference type="InterPro" id="IPR003594">
    <property type="entry name" value="HATPase_dom"/>
</dbReference>
<accession>A0A3A6PGC2</accession>
<gene>
    <name evidence="17" type="ORF">D3P09_11210</name>
</gene>
<evidence type="ECO:0000256" key="13">
    <source>
        <dbReference type="ARBA" id="ARBA00023136"/>
    </source>
</evidence>
<dbReference type="SMART" id="SM00387">
    <property type="entry name" value="HATPase_c"/>
    <property type="match status" value="1"/>
</dbReference>
<dbReference type="Pfam" id="PF00672">
    <property type="entry name" value="HAMP"/>
    <property type="match status" value="1"/>
</dbReference>
<dbReference type="PROSITE" id="PS50109">
    <property type="entry name" value="HIS_KIN"/>
    <property type="match status" value="1"/>
</dbReference>
<dbReference type="Pfam" id="PF02518">
    <property type="entry name" value="HATPase_c"/>
    <property type="match status" value="1"/>
</dbReference>
<evidence type="ECO:0000256" key="2">
    <source>
        <dbReference type="ARBA" id="ARBA00004651"/>
    </source>
</evidence>
<dbReference type="SMART" id="SM00388">
    <property type="entry name" value="HisKA"/>
    <property type="match status" value="1"/>
</dbReference>
<evidence type="ECO:0000256" key="12">
    <source>
        <dbReference type="ARBA" id="ARBA00023012"/>
    </source>
</evidence>
<protein>
    <recommendedName>
        <fullName evidence="3">histidine kinase</fullName>
        <ecNumber evidence="3">2.7.13.3</ecNumber>
    </recommendedName>
</protein>
<dbReference type="PANTHER" id="PTHR45528">
    <property type="entry name" value="SENSOR HISTIDINE KINASE CPXA"/>
    <property type="match status" value="1"/>
</dbReference>
<evidence type="ECO:0000256" key="11">
    <source>
        <dbReference type="ARBA" id="ARBA00022989"/>
    </source>
</evidence>
<feature type="domain" description="Histidine kinase" evidence="15">
    <location>
        <begin position="148"/>
        <end position="364"/>
    </location>
</feature>
<evidence type="ECO:0000313" key="17">
    <source>
        <dbReference type="EMBL" id="RJX39945.1"/>
    </source>
</evidence>
<keyword evidence="12" id="KW-0902">Two-component regulatory system</keyword>
<comment type="subcellular location">
    <subcellularLocation>
        <location evidence="2">Cell membrane</location>
        <topology evidence="2">Multi-pass membrane protein</topology>
    </subcellularLocation>
</comment>
<keyword evidence="4" id="KW-1003">Cell membrane</keyword>
<keyword evidence="8" id="KW-0547">Nucleotide-binding</keyword>